<evidence type="ECO:0000256" key="2">
    <source>
        <dbReference type="ARBA" id="ARBA00022448"/>
    </source>
</evidence>
<keyword evidence="11" id="KW-1185">Reference proteome</keyword>
<dbReference type="RefSeq" id="WP_196265138.1">
    <property type="nucleotide sequence ID" value="NZ_JADQDN010000011.1"/>
</dbReference>
<feature type="transmembrane region" description="Helical" evidence="9">
    <location>
        <begin position="80"/>
        <end position="98"/>
    </location>
</feature>
<name>A0ABS0HW97_9HYPH</name>
<feature type="transmembrane region" description="Helical" evidence="9">
    <location>
        <begin position="118"/>
        <end position="139"/>
    </location>
</feature>
<comment type="subcellular location">
    <subcellularLocation>
        <location evidence="1">Cell inner membrane</location>
        <topology evidence="1">Multi-pass membrane protein</topology>
    </subcellularLocation>
</comment>
<evidence type="ECO:0000313" key="11">
    <source>
        <dbReference type="Proteomes" id="UP000611708"/>
    </source>
</evidence>
<evidence type="ECO:0000256" key="9">
    <source>
        <dbReference type="SAM" id="Phobius"/>
    </source>
</evidence>
<dbReference type="InterPro" id="IPR007272">
    <property type="entry name" value="Sulf_transp_TsuA/YedE"/>
</dbReference>
<feature type="transmembrane region" description="Helical" evidence="9">
    <location>
        <begin position="48"/>
        <end position="68"/>
    </location>
</feature>
<dbReference type="PANTHER" id="PTHR30574:SF1">
    <property type="entry name" value="SULPHUR TRANSPORT DOMAIN-CONTAINING PROTEIN"/>
    <property type="match status" value="1"/>
</dbReference>
<evidence type="ECO:0000313" key="10">
    <source>
        <dbReference type="EMBL" id="MBF9197786.1"/>
    </source>
</evidence>
<keyword evidence="4" id="KW-0997">Cell inner membrane</keyword>
<comment type="similarity">
    <text evidence="8">Belongs to the TsuA/YedE (TC 9.B.102) family.</text>
</comment>
<gene>
    <name evidence="10" type="ORF">I2H36_17235</name>
</gene>
<dbReference type="PANTHER" id="PTHR30574">
    <property type="entry name" value="INNER MEMBRANE PROTEIN YEDE"/>
    <property type="match status" value="1"/>
</dbReference>
<keyword evidence="7 9" id="KW-0472">Membrane</keyword>
<dbReference type="Proteomes" id="UP000611708">
    <property type="component" value="Unassembled WGS sequence"/>
</dbReference>
<evidence type="ECO:0000256" key="6">
    <source>
        <dbReference type="ARBA" id="ARBA00022989"/>
    </source>
</evidence>
<comment type="caution">
    <text evidence="10">The sequence shown here is derived from an EMBL/GenBank/DDBJ whole genome shotgun (WGS) entry which is preliminary data.</text>
</comment>
<evidence type="ECO:0000256" key="8">
    <source>
        <dbReference type="ARBA" id="ARBA00035655"/>
    </source>
</evidence>
<keyword evidence="2" id="KW-0813">Transport</keyword>
<evidence type="ECO:0000256" key="3">
    <source>
        <dbReference type="ARBA" id="ARBA00022475"/>
    </source>
</evidence>
<evidence type="ECO:0000256" key="7">
    <source>
        <dbReference type="ARBA" id="ARBA00023136"/>
    </source>
</evidence>
<dbReference type="Pfam" id="PF04143">
    <property type="entry name" value="Sulf_transp"/>
    <property type="match status" value="1"/>
</dbReference>
<proteinExistence type="inferred from homology"/>
<organism evidence="10 11">
    <name type="scientific">Microvirga terrestris</name>
    <dbReference type="NCBI Taxonomy" id="2791024"/>
    <lineage>
        <taxon>Bacteria</taxon>
        <taxon>Pseudomonadati</taxon>
        <taxon>Pseudomonadota</taxon>
        <taxon>Alphaproteobacteria</taxon>
        <taxon>Hyphomicrobiales</taxon>
        <taxon>Methylobacteriaceae</taxon>
        <taxon>Microvirga</taxon>
    </lineage>
</organism>
<reference evidence="10 11" key="1">
    <citation type="submission" date="2020-11" db="EMBL/GenBank/DDBJ databases">
        <authorList>
            <person name="Kim M.K."/>
        </authorList>
    </citation>
    <scope>NUCLEOTIDE SEQUENCE [LARGE SCALE GENOMIC DNA]</scope>
    <source>
        <strain evidence="10 11">BT290</strain>
    </source>
</reference>
<evidence type="ECO:0000256" key="5">
    <source>
        <dbReference type="ARBA" id="ARBA00022692"/>
    </source>
</evidence>
<keyword evidence="3" id="KW-1003">Cell membrane</keyword>
<dbReference type="EMBL" id="JADQDN010000011">
    <property type="protein sequence ID" value="MBF9197786.1"/>
    <property type="molecule type" value="Genomic_DNA"/>
</dbReference>
<keyword evidence="5 9" id="KW-0812">Transmembrane</keyword>
<protein>
    <submittedName>
        <fullName evidence="10">YeeE/YedE family protein</fullName>
    </submittedName>
</protein>
<keyword evidence="6 9" id="KW-1133">Transmembrane helix</keyword>
<accession>A0ABS0HW97</accession>
<evidence type="ECO:0000256" key="1">
    <source>
        <dbReference type="ARBA" id="ARBA00004429"/>
    </source>
</evidence>
<sequence>MENFTPASALIGGVLIGASAALLLVLNGRVAGISGILGGLLQPVPGETGWRMAFLAGMFIAPLVYIAFGGSLPAVAMEASLPVVIVGGLIVGFGTRLGGGCTSGHGVCGVSRVSPRSIVATLVFLATAVATVFVARHVIGM</sequence>
<evidence type="ECO:0000256" key="4">
    <source>
        <dbReference type="ARBA" id="ARBA00022519"/>
    </source>
</evidence>